<keyword evidence="19" id="KW-1185">Reference proteome</keyword>
<comment type="function">
    <text evidence="2 15 16">Catalyzes the synthesis of activated sulfate.</text>
</comment>
<dbReference type="HAMAP" id="MF_00065">
    <property type="entry name" value="Adenylyl_sulf_kinase"/>
    <property type="match status" value="1"/>
</dbReference>
<feature type="binding site" evidence="15">
    <location>
        <begin position="32"/>
        <end position="39"/>
    </location>
    <ligand>
        <name>ATP</name>
        <dbReference type="ChEBI" id="CHEBI:30616"/>
    </ligand>
</feature>
<dbReference type="InterPro" id="IPR027417">
    <property type="entry name" value="P-loop_NTPase"/>
</dbReference>
<dbReference type="SUPFAM" id="SSF52540">
    <property type="entry name" value="P-loop containing nucleoside triphosphate hydrolases"/>
    <property type="match status" value="1"/>
</dbReference>
<evidence type="ECO:0000256" key="4">
    <source>
        <dbReference type="ARBA" id="ARBA00007008"/>
    </source>
</evidence>
<dbReference type="InterPro" id="IPR059117">
    <property type="entry name" value="APS_kinase_dom"/>
</dbReference>
<comment type="pathway">
    <text evidence="3 15 16">Sulfur metabolism; hydrogen sulfide biosynthesis; sulfite from sulfate: step 2/3.</text>
</comment>
<name>A0ABT3P4T5_9ALTE</name>
<dbReference type="NCBIfam" id="NF004041">
    <property type="entry name" value="PRK05541.1"/>
    <property type="match status" value="1"/>
</dbReference>
<comment type="catalytic activity">
    <reaction evidence="1 15 16">
        <text>adenosine 5'-phosphosulfate + ATP = 3'-phosphoadenylyl sulfate + ADP + H(+)</text>
        <dbReference type="Rhea" id="RHEA:24152"/>
        <dbReference type="ChEBI" id="CHEBI:15378"/>
        <dbReference type="ChEBI" id="CHEBI:30616"/>
        <dbReference type="ChEBI" id="CHEBI:58243"/>
        <dbReference type="ChEBI" id="CHEBI:58339"/>
        <dbReference type="ChEBI" id="CHEBI:456216"/>
        <dbReference type="EC" id="2.7.1.25"/>
    </reaction>
</comment>
<organism evidence="18 19">
    <name type="scientific">Alteromonas aquimaris</name>
    <dbReference type="NCBI Taxonomy" id="2998417"/>
    <lineage>
        <taxon>Bacteria</taxon>
        <taxon>Pseudomonadati</taxon>
        <taxon>Pseudomonadota</taxon>
        <taxon>Gammaproteobacteria</taxon>
        <taxon>Alteromonadales</taxon>
        <taxon>Alteromonadaceae</taxon>
        <taxon>Alteromonas/Salinimonas group</taxon>
        <taxon>Alteromonas</taxon>
    </lineage>
</organism>
<feature type="active site" description="Phosphoserine intermediate" evidence="15">
    <location>
        <position position="106"/>
    </location>
</feature>
<keyword evidence="11 15" id="KW-0067">ATP-binding</keyword>
<evidence type="ECO:0000256" key="8">
    <source>
        <dbReference type="ARBA" id="ARBA00022679"/>
    </source>
</evidence>
<accession>A0ABT3P4T5</accession>
<dbReference type="PANTHER" id="PTHR11055">
    <property type="entry name" value="BIFUNCTIONAL 3'-PHOSPHOADENOSINE 5'-PHOSPHOSULFATE SYNTHASE"/>
    <property type="match status" value="1"/>
</dbReference>
<protein>
    <recommendedName>
        <fullName evidence="6 15">Adenylyl-sulfate kinase</fullName>
        <ecNumber evidence="5 15">2.7.1.25</ecNumber>
    </recommendedName>
    <alternativeName>
        <fullName evidence="13 15">APS kinase</fullName>
    </alternativeName>
    <alternativeName>
        <fullName evidence="14 15">ATP adenosine-5'-phosphosulfate 3'-phosphotransferase</fullName>
    </alternativeName>
    <alternativeName>
        <fullName evidence="12 15">Adenosine-5'-phosphosulfate kinase</fullName>
    </alternativeName>
</protein>
<evidence type="ECO:0000256" key="12">
    <source>
        <dbReference type="ARBA" id="ARBA00029724"/>
    </source>
</evidence>
<evidence type="ECO:0000256" key="7">
    <source>
        <dbReference type="ARBA" id="ARBA00022553"/>
    </source>
</evidence>
<evidence type="ECO:0000256" key="3">
    <source>
        <dbReference type="ARBA" id="ARBA00004806"/>
    </source>
</evidence>
<proteinExistence type="inferred from homology"/>
<comment type="similarity">
    <text evidence="4 15 16">Belongs to the APS kinase family.</text>
</comment>
<dbReference type="NCBIfam" id="TIGR00455">
    <property type="entry name" value="apsK"/>
    <property type="match status" value="1"/>
</dbReference>
<evidence type="ECO:0000256" key="9">
    <source>
        <dbReference type="ARBA" id="ARBA00022741"/>
    </source>
</evidence>
<dbReference type="NCBIfam" id="NF003013">
    <property type="entry name" value="PRK03846.1"/>
    <property type="match status" value="1"/>
</dbReference>
<evidence type="ECO:0000256" key="14">
    <source>
        <dbReference type="ARBA" id="ARBA00031464"/>
    </source>
</evidence>
<evidence type="ECO:0000256" key="2">
    <source>
        <dbReference type="ARBA" id="ARBA00002632"/>
    </source>
</evidence>
<dbReference type="RefSeq" id="WP_265616466.1">
    <property type="nucleotide sequence ID" value="NZ_JAPFRD010000005.1"/>
</dbReference>
<evidence type="ECO:0000256" key="11">
    <source>
        <dbReference type="ARBA" id="ARBA00022840"/>
    </source>
</evidence>
<dbReference type="GO" id="GO:0004020">
    <property type="term" value="F:adenylylsulfate kinase activity"/>
    <property type="evidence" value="ECO:0007669"/>
    <property type="project" value="UniProtKB-EC"/>
</dbReference>
<reference evidence="18" key="1">
    <citation type="submission" date="2022-11" db="EMBL/GenBank/DDBJ databases">
        <title>Alteromonas sp. nov., isolated from sea water of the Qingdao.</title>
        <authorList>
            <person name="Wang Q."/>
        </authorList>
    </citation>
    <scope>NUCLEOTIDE SEQUENCE</scope>
    <source>
        <strain evidence="18">ASW11-7</strain>
    </source>
</reference>
<dbReference type="PANTHER" id="PTHR11055:SF63">
    <property type="entry name" value="ADENYLYL-SULFATE KINASE 1, CHLOROPLASTIC"/>
    <property type="match status" value="1"/>
</dbReference>
<dbReference type="EC" id="2.7.1.25" evidence="5 15"/>
<dbReference type="EMBL" id="JAPFRD010000005">
    <property type="protein sequence ID" value="MCW8107772.1"/>
    <property type="molecule type" value="Genomic_DNA"/>
</dbReference>
<evidence type="ECO:0000313" key="18">
    <source>
        <dbReference type="EMBL" id="MCW8107772.1"/>
    </source>
</evidence>
<keyword evidence="9 15" id="KW-0547">Nucleotide-binding</keyword>
<evidence type="ECO:0000256" key="5">
    <source>
        <dbReference type="ARBA" id="ARBA00012121"/>
    </source>
</evidence>
<evidence type="ECO:0000256" key="10">
    <source>
        <dbReference type="ARBA" id="ARBA00022777"/>
    </source>
</evidence>
<sequence length="197" mass="22358">MKTDIVWHQHEVSKKTRSEALQQTPRVIWLTGLSGSGKSTLANLLEKKLHEQNKHTYLLDGDNIRHGLCGDLGFDDKDRVENIRRISEVAKLFVDSGTIVLTAFISPFQADRDFCRNLLEKGEFVEVFVDTPLEVCEQRDPKGLYKKARSGDIKHFTGIDSAYEAPTSAEVHLTYKEESAEDTAERLYSLLTERGFV</sequence>
<gene>
    <name evidence="15 18" type="primary">cysC</name>
    <name evidence="18" type="ORF">OPS25_04575</name>
</gene>
<dbReference type="CDD" id="cd02027">
    <property type="entry name" value="APSK"/>
    <property type="match status" value="1"/>
</dbReference>
<dbReference type="Gene3D" id="3.40.50.300">
    <property type="entry name" value="P-loop containing nucleotide triphosphate hydrolases"/>
    <property type="match status" value="1"/>
</dbReference>
<dbReference type="InterPro" id="IPR002891">
    <property type="entry name" value="APS"/>
</dbReference>
<feature type="domain" description="APS kinase" evidence="17">
    <location>
        <begin position="26"/>
        <end position="173"/>
    </location>
</feature>
<evidence type="ECO:0000256" key="1">
    <source>
        <dbReference type="ARBA" id="ARBA00001823"/>
    </source>
</evidence>
<keyword evidence="7 15" id="KW-0597">Phosphoprotein</keyword>
<evidence type="ECO:0000256" key="15">
    <source>
        <dbReference type="HAMAP-Rule" id="MF_00065"/>
    </source>
</evidence>
<dbReference type="Proteomes" id="UP001142810">
    <property type="component" value="Unassembled WGS sequence"/>
</dbReference>
<keyword evidence="10 15" id="KW-0418">Kinase</keyword>
<dbReference type="Pfam" id="PF01583">
    <property type="entry name" value="APS_kinase"/>
    <property type="match status" value="1"/>
</dbReference>
<keyword evidence="8 15" id="KW-0808">Transferase</keyword>
<evidence type="ECO:0000259" key="17">
    <source>
        <dbReference type="Pfam" id="PF01583"/>
    </source>
</evidence>
<evidence type="ECO:0000313" key="19">
    <source>
        <dbReference type="Proteomes" id="UP001142810"/>
    </source>
</evidence>
<comment type="caution">
    <text evidence="18">The sequence shown here is derived from an EMBL/GenBank/DDBJ whole genome shotgun (WGS) entry which is preliminary data.</text>
</comment>
<evidence type="ECO:0000256" key="13">
    <source>
        <dbReference type="ARBA" id="ARBA00031393"/>
    </source>
</evidence>
<evidence type="ECO:0000256" key="6">
    <source>
        <dbReference type="ARBA" id="ARBA00018163"/>
    </source>
</evidence>
<evidence type="ECO:0000256" key="16">
    <source>
        <dbReference type="RuleBase" id="RU004347"/>
    </source>
</evidence>